<dbReference type="VEuPathDB" id="TriTrypDB:TcCL_NonESM07106"/>
<evidence type="ECO:0000256" key="1">
    <source>
        <dbReference type="SAM" id="SignalP"/>
    </source>
</evidence>
<gene>
    <name evidence="2" type="ORF">C4B63_134g45</name>
</gene>
<organism evidence="2 3">
    <name type="scientific">Trypanosoma cruzi</name>
    <dbReference type="NCBI Taxonomy" id="5693"/>
    <lineage>
        <taxon>Eukaryota</taxon>
        <taxon>Discoba</taxon>
        <taxon>Euglenozoa</taxon>
        <taxon>Kinetoplastea</taxon>
        <taxon>Metakinetoplastina</taxon>
        <taxon>Trypanosomatida</taxon>
        <taxon>Trypanosomatidae</taxon>
        <taxon>Trypanosoma</taxon>
        <taxon>Schizotrypanum</taxon>
    </lineage>
</organism>
<comment type="caution">
    <text evidence="2">The sequence shown here is derived from an EMBL/GenBank/DDBJ whole genome shotgun (WGS) entry which is preliminary data.</text>
</comment>
<dbReference type="EMBL" id="PRFA01000134">
    <property type="protein sequence ID" value="PWU86066.1"/>
    <property type="molecule type" value="Genomic_DNA"/>
</dbReference>
<dbReference type="VEuPathDB" id="TriTrypDB:C4B63_134g45"/>
<dbReference type="VEuPathDB" id="TriTrypDB:TCDM_12698"/>
<keyword evidence="1" id="KW-0732">Signal</keyword>
<accession>A0A2V2US70</accession>
<dbReference type="VEuPathDB" id="TriTrypDB:C3747_90g146"/>
<evidence type="ECO:0000313" key="3">
    <source>
        <dbReference type="Proteomes" id="UP000246121"/>
    </source>
</evidence>
<dbReference type="VEuPathDB" id="TriTrypDB:TcYC6_0054580"/>
<protein>
    <recommendedName>
        <fullName evidence="4">Secreted protein</fullName>
    </recommendedName>
</protein>
<dbReference type="VEuPathDB" id="TriTrypDB:Tc_MARK_6862"/>
<dbReference type="VEuPathDB" id="TriTrypDB:TcCLB.508979.40"/>
<dbReference type="AlphaFoldDB" id="A0A2V2US70"/>
<name>A0A2V2US70_TRYCR</name>
<proteinExistence type="predicted"/>
<feature type="signal peptide" evidence="1">
    <location>
        <begin position="1"/>
        <end position="20"/>
    </location>
</feature>
<dbReference type="VEuPathDB" id="TriTrypDB:TCSYLVIO_011009"/>
<sequence>MADESFFYGLLSLFFRSAACRCLTGCLCSAPFEALRSFIQGDVAIIMAASSLTGFECDNTDDGQNNDEDDDDLHREADYLRVLAHESQEGLSAVPTITGLAELLAFALSPTVISAPCVEADPLAVDFTQQLSSVCAAHPALVHSHVSRRCLACGLLCVVEAAASSFLLVPNKKHFALRWIFTCVAVDARDDAQRVCLLFGGHEGDFGVCRQHRESLR</sequence>
<reference evidence="2 3" key="1">
    <citation type="journal article" date="2018" name="Microb. Genom.">
        <title>Expanding an expanded genome: long-read sequencing of Trypanosoma cruzi.</title>
        <authorList>
            <person name="Berna L."/>
            <person name="Rodriguez M."/>
            <person name="Chiribao M.L."/>
            <person name="Parodi-Talice A."/>
            <person name="Pita S."/>
            <person name="Rijo G."/>
            <person name="Alvarez-Valin F."/>
            <person name="Robello C."/>
        </authorList>
    </citation>
    <scope>NUCLEOTIDE SEQUENCE [LARGE SCALE GENOMIC DNA]</scope>
    <source>
        <strain evidence="2 3">Dm28c</strain>
    </source>
</reference>
<dbReference type="VEuPathDB" id="TriTrypDB:TcBrA4_0007040"/>
<dbReference type="Proteomes" id="UP000246121">
    <property type="component" value="Unassembled WGS sequence"/>
</dbReference>
<dbReference type="VEuPathDB" id="TriTrypDB:ECC02_003384"/>
<feature type="chain" id="PRO_5016085647" description="Secreted protein" evidence="1">
    <location>
        <begin position="21"/>
        <end position="217"/>
    </location>
</feature>
<evidence type="ECO:0000313" key="2">
    <source>
        <dbReference type="EMBL" id="PWU86066.1"/>
    </source>
</evidence>
<evidence type="ECO:0008006" key="4">
    <source>
        <dbReference type="Google" id="ProtNLM"/>
    </source>
</evidence>